<name>A0ABM0UD40_CAMSA</name>
<sequence length="119" mass="14130">MAMMKIPNQYTKIEKEDPNEIIHRRAQFLIHKILQRADTETLRHQQKRNTITIKISSFRVVGIRMKIGKKLRKLRKSCVMANKHGDLMPRFLKSLRRYFFCSSPPRDVSDLQPLFALHV</sequence>
<dbReference type="PANTHER" id="PTHR35687">
    <property type="entry name" value="OS07G0516700 PROTEIN"/>
    <property type="match status" value="1"/>
</dbReference>
<dbReference type="PANTHER" id="PTHR35687:SF1">
    <property type="entry name" value="OS07G0516700 PROTEIN"/>
    <property type="match status" value="1"/>
</dbReference>
<dbReference type="RefSeq" id="XP_010439404.1">
    <property type="nucleotide sequence ID" value="XM_010441102.1"/>
</dbReference>
<keyword evidence="1" id="KW-1185">Reference proteome</keyword>
<organism evidence="1 2">
    <name type="scientific">Camelina sativa</name>
    <name type="common">False flax</name>
    <name type="synonym">Myagrum sativum</name>
    <dbReference type="NCBI Taxonomy" id="90675"/>
    <lineage>
        <taxon>Eukaryota</taxon>
        <taxon>Viridiplantae</taxon>
        <taxon>Streptophyta</taxon>
        <taxon>Embryophyta</taxon>
        <taxon>Tracheophyta</taxon>
        <taxon>Spermatophyta</taxon>
        <taxon>Magnoliopsida</taxon>
        <taxon>eudicotyledons</taxon>
        <taxon>Gunneridae</taxon>
        <taxon>Pentapetalae</taxon>
        <taxon>rosids</taxon>
        <taxon>malvids</taxon>
        <taxon>Brassicales</taxon>
        <taxon>Brassicaceae</taxon>
        <taxon>Camelineae</taxon>
        <taxon>Camelina</taxon>
    </lineage>
</organism>
<dbReference type="Proteomes" id="UP000694864">
    <property type="component" value="Chromosome 11"/>
</dbReference>
<reference evidence="1" key="1">
    <citation type="journal article" date="2014" name="Nat. Commun.">
        <title>The emerging biofuel crop Camelina sativa retains a highly undifferentiated hexaploid genome structure.</title>
        <authorList>
            <person name="Kagale S."/>
            <person name="Koh C."/>
            <person name="Nixon J."/>
            <person name="Bollina V."/>
            <person name="Clarke W.E."/>
            <person name="Tuteja R."/>
            <person name="Spillane C."/>
            <person name="Robinson S.J."/>
            <person name="Links M.G."/>
            <person name="Clarke C."/>
            <person name="Higgins E.E."/>
            <person name="Huebert T."/>
            <person name="Sharpe A.G."/>
            <person name="Parkin I.A."/>
        </authorList>
    </citation>
    <scope>NUCLEOTIDE SEQUENCE [LARGE SCALE GENOMIC DNA]</scope>
    <source>
        <strain evidence="1">cv. DH55</strain>
    </source>
</reference>
<evidence type="ECO:0000313" key="1">
    <source>
        <dbReference type="Proteomes" id="UP000694864"/>
    </source>
</evidence>
<dbReference type="GeneID" id="104722854"/>
<evidence type="ECO:0000313" key="2">
    <source>
        <dbReference type="RefSeq" id="XP_010439404.1"/>
    </source>
</evidence>
<proteinExistence type="predicted"/>
<accession>A0ABM0UD40</accession>
<reference evidence="2" key="2">
    <citation type="submission" date="2025-08" db="UniProtKB">
        <authorList>
            <consortium name="RefSeq"/>
        </authorList>
    </citation>
    <scope>IDENTIFICATION</scope>
    <source>
        <tissue evidence="2">Leaf</tissue>
    </source>
</reference>
<gene>
    <name evidence="2" type="primary">LOC104722854</name>
</gene>
<protein>
    <submittedName>
        <fullName evidence="2">Uncharacterized protein LOC104722854</fullName>
    </submittedName>
</protein>